<dbReference type="AlphaFoldDB" id="X1GU36"/>
<reference evidence="2" key="1">
    <citation type="journal article" date="2014" name="Front. Microbiol.">
        <title>High frequency of phylogenetically diverse reductive dehalogenase-homologous genes in deep subseafloor sedimentary metagenomes.</title>
        <authorList>
            <person name="Kawai M."/>
            <person name="Futagami T."/>
            <person name="Toyoda A."/>
            <person name="Takaki Y."/>
            <person name="Nishi S."/>
            <person name="Hori S."/>
            <person name="Arai W."/>
            <person name="Tsubouchi T."/>
            <person name="Morono Y."/>
            <person name="Uchiyama I."/>
            <person name="Ito T."/>
            <person name="Fujiyama A."/>
            <person name="Inagaki F."/>
            <person name="Takami H."/>
        </authorList>
    </citation>
    <scope>NUCLEOTIDE SEQUENCE</scope>
    <source>
        <strain evidence="2">Expedition CK06-06</strain>
    </source>
</reference>
<organism evidence="2">
    <name type="scientific">marine sediment metagenome</name>
    <dbReference type="NCBI Taxonomy" id="412755"/>
    <lineage>
        <taxon>unclassified sequences</taxon>
        <taxon>metagenomes</taxon>
        <taxon>ecological metagenomes</taxon>
    </lineage>
</organism>
<comment type="caution">
    <text evidence="2">The sequence shown here is derived from an EMBL/GenBank/DDBJ whole genome shotgun (WGS) entry which is preliminary data.</text>
</comment>
<protein>
    <submittedName>
        <fullName evidence="2">Uncharacterized protein</fullName>
    </submittedName>
</protein>
<accession>X1GU36</accession>
<proteinExistence type="predicted"/>
<sequence>MADNDSSIIKPMEGLQNIEGLTPTRRREERKRKQSLNKQNKEEPEEELNESVDQQDLGNELTENESDQNTIDYCA</sequence>
<dbReference type="EMBL" id="BARU01007433">
    <property type="protein sequence ID" value="GAH45119.1"/>
    <property type="molecule type" value="Genomic_DNA"/>
</dbReference>
<gene>
    <name evidence="2" type="ORF">S03H2_14639</name>
</gene>
<name>X1GU36_9ZZZZ</name>
<feature type="region of interest" description="Disordered" evidence="1">
    <location>
        <begin position="1"/>
        <end position="75"/>
    </location>
</feature>
<evidence type="ECO:0000256" key="1">
    <source>
        <dbReference type="SAM" id="MobiDB-lite"/>
    </source>
</evidence>
<evidence type="ECO:0000313" key="2">
    <source>
        <dbReference type="EMBL" id="GAH45119.1"/>
    </source>
</evidence>